<comment type="caution">
    <text evidence="1">The sequence shown here is derived from an EMBL/GenBank/DDBJ whole genome shotgun (WGS) entry which is preliminary data.</text>
</comment>
<protein>
    <submittedName>
        <fullName evidence="1">Uncharacterized protein</fullName>
    </submittedName>
</protein>
<dbReference type="EMBL" id="PZBZ01000084">
    <property type="protein sequence ID" value="PTG11488.1"/>
    <property type="molecule type" value="Genomic_DNA"/>
</dbReference>
<dbReference type="AlphaFoldDB" id="A0AAE5SYG3"/>
<proteinExistence type="predicted"/>
<dbReference type="Proteomes" id="UP000242704">
    <property type="component" value="Unassembled WGS sequence"/>
</dbReference>
<gene>
    <name evidence="1" type="ORF">BU653_10935</name>
</gene>
<reference evidence="1 2" key="1">
    <citation type="journal article" date="2016" name="Front. Microbiol.">
        <title>Comprehensive Phylogenetic Analysis of Bovine Non-aureus Staphylococci Species Based on Whole-Genome Sequencing.</title>
        <authorList>
            <person name="Naushad S."/>
            <person name="Barkema H.W."/>
            <person name="Luby C."/>
            <person name="Condas L.A."/>
            <person name="Nobrega D.B."/>
            <person name="Carson D.A."/>
            <person name="De Buck J."/>
        </authorList>
    </citation>
    <scope>NUCLEOTIDE SEQUENCE [LARGE SCALE GENOMIC DNA]</scope>
    <source>
        <strain evidence="1 2">SNUC 505</strain>
    </source>
</reference>
<name>A0AAE5SYG3_STACR</name>
<accession>A0AAE5SYG3</accession>
<evidence type="ECO:0000313" key="1">
    <source>
        <dbReference type="EMBL" id="PTG11488.1"/>
    </source>
</evidence>
<organism evidence="1 2">
    <name type="scientific">Staphylococcus chromogenes</name>
    <name type="common">Staphylococcus hyicus subsp. chromogenes</name>
    <dbReference type="NCBI Taxonomy" id="46126"/>
    <lineage>
        <taxon>Bacteria</taxon>
        <taxon>Bacillati</taxon>
        <taxon>Bacillota</taxon>
        <taxon>Bacilli</taxon>
        <taxon>Bacillales</taxon>
        <taxon>Staphylococcaceae</taxon>
        <taxon>Staphylococcus</taxon>
    </lineage>
</organism>
<feature type="non-terminal residue" evidence="1">
    <location>
        <position position="149"/>
    </location>
</feature>
<sequence>MNSLREYIYKEIKLDKRDQFILALDKIGGLYKEFIKDYLSNNKDSIKTFDNFNFNEIIKLIGDSGIEANNIPYTYITRFIFNVEIPIEKNKESEIEIREFVELFRGAFEDYLDNKYKKSSIINEKLKQDKEIIHSIMVKAKQNQNILHN</sequence>
<evidence type="ECO:0000313" key="2">
    <source>
        <dbReference type="Proteomes" id="UP000242704"/>
    </source>
</evidence>